<feature type="region of interest" description="Disordered" evidence="1">
    <location>
        <begin position="177"/>
        <end position="231"/>
    </location>
</feature>
<dbReference type="EMBL" id="ML211330">
    <property type="protein sequence ID" value="TFK84246.1"/>
    <property type="molecule type" value="Genomic_DNA"/>
</dbReference>
<evidence type="ECO:0000313" key="3">
    <source>
        <dbReference type="Proteomes" id="UP000308197"/>
    </source>
</evidence>
<evidence type="ECO:0000256" key="1">
    <source>
        <dbReference type="SAM" id="MobiDB-lite"/>
    </source>
</evidence>
<gene>
    <name evidence="2" type="ORF">K466DRAFT_665289</name>
</gene>
<dbReference type="InParanoid" id="A0A5C3P3L5"/>
<sequence>MSSDTGSGPAVREYETLPTVPCDIWIAGFVMQYEHLYHLCGAHGLTKEEIDRQEPLPAARRIMKGWRGGVDLIEVRTISGDGSRHIDFLLVLLVSPQLRGEKAPLHLLEYDPKYTEILPTIFPPEYVSSNERLFPQRRLPWVRMPWPLYLYVTPCVLRELDRFTANERARARRMALDAAAGETPSGAPDGSVSAVDVASEVQEKSSVTSGSKTQRGQEDSRIVHSGKRART</sequence>
<evidence type="ECO:0000313" key="2">
    <source>
        <dbReference type="EMBL" id="TFK84246.1"/>
    </source>
</evidence>
<name>A0A5C3P3L5_9APHY</name>
<reference evidence="2 3" key="1">
    <citation type="journal article" date="2019" name="Nat. Ecol. Evol.">
        <title>Megaphylogeny resolves global patterns of mushroom evolution.</title>
        <authorList>
            <person name="Varga T."/>
            <person name="Krizsan K."/>
            <person name="Foldi C."/>
            <person name="Dima B."/>
            <person name="Sanchez-Garcia M."/>
            <person name="Sanchez-Ramirez S."/>
            <person name="Szollosi G.J."/>
            <person name="Szarkandi J.G."/>
            <person name="Papp V."/>
            <person name="Albert L."/>
            <person name="Andreopoulos W."/>
            <person name="Angelini C."/>
            <person name="Antonin V."/>
            <person name="Barry K.W."/>
            <person name="Bougher N.L."/>
            <person name="Buchanan P."/>
            <person name="Buyck B."/>
            <person name="Bense V."/>
            <person name="Catcheside P."/>
            <person name="Chovatia M."/>
            <person name="Cooper J."/>
            <person name="Damon W."/>
            <person name="Desjardin D."/>
            <person name="Finy P."/>
            <person name="Geml J."/>
            <person name="Haridas S."/>
            <person name="Hughes K."/>
            <person name="Justo A."/>
            <person name="Karasinski D."/>
            <person name="Kautmanova I."/>
            <person name="Kiss B."/>
            <person name="Kocsube S."/>
            <person name="Kotiranta H."/>
            <person name="LaButti K.M."/>
            <person name="Lechner B.E."/>
            <person name="Liimatainen K."/>
            <person name="Lipzen A."/>
            <person name="Lukacs Z."/>
            <person name="Mihaltcheva S."/>
            <person name="Morgado L.N."/>
            <person name="Niskanen T."/>
            <person name="Noordeloos M.E."/>
            <person name="Ohm R.A."/>
            <person name="Ortiz-Santana B."/>
            <person name="Ovrebo C."/>
            <person name="Racz N."/>
            <person name="Riley R."/>
            <person name="Savchenko A."/>
            <person name="Shiryaev A."/>
            <person name="Soop K."/>
            <person name="Spirin V."/>
            <person name="Szebenyi C."/>
            <person name="Tomsovsky M."/>
            <person name="Tulloss R.E."/>
            <person name="Uehling J."/>
            <person name="Grigoriev I.V."/>
            <person name="Vagvolgyi C."/>
            <person name="Papp T."/>
            <person name="Martin F.M."/>
            <person name="Miettinen O."/>
            <person name="Hibbett D.S."/>
            <person name="Nagy L.G."/>
        </authorList>
    </citation>
    <scope>NUCLEOTIDE SEQUENCE [LARGE SCALE GENOMIC DNA]</scope>
    <source>
        <strain evidence="2 3">HHB13444</strain>
    </source>
</reference>
<dbReference type="AlphaFoldDB" id="A0A5C3P3L5"/>
<keyword evidence="3" id="KW-1185">Reference proteome</keyword>
<protein>
    <submittedName>
        <fullName evidence="2">Uncharacterized protein</fullName>
    </submittedName>
</protein>
<organism evidence="2 3">
    <name type="scientific">Polyporus arcularius HHB13444</name>
    <dbReference type="NCBI Taxonomy" id="1314778"/>
    <lineage>
        <taxon>Eukaryota</taxon>
        <taxon>Fungi</taxon>
        <taxon>Dikarya</taxon>
        <taxon>Basidiomycota</taxon>
        <taxon>Agaricomycotina</taxon>
        <taxon>Agaricomycetes</taxon>
        <taxon>Polyporales</taxon>
        <taxon>Polyporaceae</taxon>
        <taxon>Polyporus</taxon>
    </lineage>
</organism>
<proteinExistence type="predicted"/>
<dbReference type="Proteomes" id="UP000308197">
    <property type="component" value="Unassembled WGS sequence"/>
</dbReference>
<accession>A0A5C3P3L5</accession>
<feature type="compositionally biased region" description="Polar residues" evidence="1">
    <location>
        <begin position="204"/>
        <end position="214"/>
    </location>
</feature>